<evidence type="ECO:0000313" key="6">
    <source>
        <dbReference type="Proteomes" id="UP000320042"/>
    </source>
</evidence>
<name>A0A563UDK8_9SPHI</name>
<dbReference type="RefSeq" id="WP_146381934.1">
    <property type="nucleotide sequence ID" value="NZ_VOEJ01000004.1"/>
</dbReference>
<dbReference type="Pfam" id="PF01590">
    <property type="entry name" value="GAF"/>
    <property type="match status" value="1"/>
</dbReference>
<dbReference type="EMBL" id="VOEJ01000004">
    <property type="protein sequence ID" value="TWR29445.1"/>
    <property type="molecule type" value="Genomic_DNA"/>
</dbReference>
<dbReference type="InterPro" id="IPR029016">
    <property type="entry name" value="GAF-like_dom_sf"/>
</dbReference>
<feature type="domain" description="Histidine kinase" evidence="4">
    <location>
        <begin position="179"/>
        <end position="398"/>
    </location>
</feature>
<proteinExistence type="predicted"/>
<comment type="catalytic activity">
    <reaction evidence="1">
        <text>ATP + protein L-histidine = ADP + protein N-phospho-L-histidine.</text>
        <dbReference type="EC" id="2.7.13.3"/>
    </reaction>
</comment>
<evidence type="ECO:0000256" key="2">
    <source>
        <dbReference type="ARBA" id="ARBA00012438"/>
    </source>
</evidence>
<dbReference type="PRINTS" id="PR00344">
    <property type="entry name" value="BCTRLSENSOR"/>
</dbReference>
<evidence type="ECO:0000313" key="5">
    <source>
        <dbReference type="EMBL" id="TWR29445.1"/>
    </source>
</evidence>
<protein>
    <recommendedName>
        <fullName evidence="2">histidine kinase</fullName>
        <ecNumber evidence="2">2.7.13.3</ecNumber>
    </recommendedName>
</protein>
<dbReference type="SMART" id="SM00388">
    <property type="entry name" value="HisKA"/>
    <property type="match status" value="1"/>
</dbReference>
<evidence type="ECO:0000259" key="4">
    <source>
        <dbReference type="PROSITE" id="PS50109"/>
    </source>
</evidence>
<dbReference type="InterPro" id="IPR003018">
    <property type="entry name" value="GAF"/>
</dbReference>
<gene>
    <name evidence="5" type="ORF">FPZ43_10875</name>
</gene>
<keyword evidence="5" id="KW-0418">Kinase</keyword>
<keyword evidence="6" id="KW-1185">Reference proteome</keyword>
<dbReference type="PANTHER" id="PTHR43547">
    <property type="entry name" value="TWO-COMPONENT HISTIDINE KINASE"/>
    <property type="match status" value="1"/>
</dbReference>
<dbReference type="SMART" id="SM00387">
    <property type="entry name" value="HATPase_c"/>
    <property type="match status" value="1"/>
</dbReference>
<dbReference type="EC" id="2.7.13.3" evidence="2"/>
<evidence type="ECO:0000256" key="3">
    <source>
        <dbReference type="ARBA" id="ARBA00022553"/>
    </source>
</evidence>
<keyword evidence="3" id="KW-0597">Phosphoprotein</keyword>
<dbReference type="Gene3D" id="3.30.565.10">
    <property type="entry name" value="Histidine kinase-like ATPase, C-terminal domain"/>
    <property type="match status" value="1"/>
</dbReference>
<dbReference type="InterPro" id="IPR004358">
    <property type="entry name" value="Sig_transdc_His_kin-like_C"/>
</dbReference>
<dbReference type="Pfam" id="PF02518">
    <property type="entry name" value="HATPase_c"/>
    <property type="match status" value="1"/>
</dbReference>
<sequence length="399" mass="43986">MQNPIPDNEMQRIISLSDYDLDYSSLQENFKDLAKLAAKVAGTEVSLVNLIDTYTQWTVSSHGLDIDQMAREDSVCQYTIASNGQFEVPDLTADERFKNKFYVVDDPSLRYYFGVPLTTSDGQNLGALCVMDKAPKELSPEKEELLKIIADEIINRLNALKVIAGLKTELNEAHQTKKKVAHDIRGPLGGIIGLAQVISEQGKDNEIDEVLEFINLIQRSGRSLLELADEILTIEKPQREANADEFTLLIFKDKLEKLYTPQAINKNIKFTVNTSADAANVPFSKNKLLQITGNLISNAMKFTPRDGSVTVDLSLKIEKTQNTLQINVADTGVGLTANEIFHILSGNKASTNGTGGEIGYGFGLALVKHLVDTIGGTMHIYSQPGQGANFEILLPQKER</sequence>
<dbReference type="SUPFAM" id="SSF55874">
    <property type="entry name" value="ATPase domain of HSP90 chaperone/DNA topoisomerase II/histidine kinase"/>
    <property type="match status" value="1"/>
</dbReference>
<dbReference type="SUPFAM" id="SSF55781">
    <property type="entry name" value="GAF domain-like"/>
    <property type="match status" value="1"/>
</dbReference>
<dbReference type="Proteomes" id="UP000320042">
    <property type="component" value="Unassembled WGS sequence"/>
</dbReference>
<dbReference type="OrthoDB" id="9811889at2"/>
<evidence type="ECO:0000256" key="1">
    <source>
        <dbReference type="ARBA" id="ARBA00000085"/>
    </source>
</evidence>
<dbReference type="GO" id="GO:0000155">
    <property type="term" value="F:phosphorelay sensor kinase activity"/>
    <property type="evidence" value="ECO:0007669"/>
    <property type="project" value="InterPro"/>
</dbReference>
<dbReference type="PANTHER" id="PTHR43547:SF2">
    <property type="entry name" value="HYBRID SIGNAL TRANSDUCTION HISTIDINE KINASE C"/>
    <property type="match status" value="1"/>
</dbReference>
<dbReference type="InterPro" id="IPR036890">
    <property type="entry name" value="HATPase_C_sf"/>
</dbReference>
<keyword evidence="5" id="KW-0808">Transferase</keyword>
<dbReference type="AlphaFoldDB" id="A0A563UDK8"/>
<reference evidence="5 6" key="1">
    <citation type="submission" date="2019-07" db="EMBL/GenBank/DDBJ databases">
        <authorList>
            <person name="Kim J."/>
        </authorList>
    </citation>
    <scope>NUCLEOTIDE SEQUENCE [LARGE SCALE GENOMIC DNA]</scope>
    <source>
        <strain evidence="6">dk17</strain>
    </source>
</reference>
<dbReference type="SUPFAM" id="SSF47384">
    <property type="entry name" value="Homodimeric domain of signal transducing histidine kinase"/>
    <property type="match status" value="1"/>
</dbReference>
<dbReference type="InterPro" id="IPR036097">
    <property type="entry name" value="HisK_dim/P_sf"/>
</dbReference>
<dbReference type="PROSITE" id="PS50109">
    <property type="entry name" value="HIS_KIN"/>
    <property type="match status" value="1"/>
</dbReference>
<dbReference type="Pfam" id="PF00512">
    <property type="entry name" value="HisKA"/>
    <property type="match status" value="1"/>
</dbReference>
<dbReference type="InterPro" id="IPR003661">
    <property type="entry name" value="HisK_dim/P_dom"/>
</dbReference>
<dbReference type="SMART" id="SM00065">
    <property type="entry name" value="GAF"/>
    <property type="match status" value="1"/>
</dbReference>
<dbReference type="Gene3D" id="3.30.450.40">
    <property type="match status" value="1"/>
</dbReference>
<dbReference type="InterPro" id="IPR003594">
    <property type="entry name" value="HATPase_dom"/>
</dbReference>
<accession>A0A563UDK8</accession>
<organism evidence="5 6">
    <name type="scientific">Mucilaginibacter pallidiroseus</name>
    <dbReference type="NCBI Taxonomy" id="2599295"/>
    <lineage>
        <taxon>Bacteria</taxon>
        <taxon>Pseudomonadati</taxon>
        <taxon>Bacteroidota</taxon>
        <taxon>Sphingobacteriia</taxon>
        <taxon>Sphingobacteriales</taxon>
        <taxon>Sphingobacteriaceae</taxon>
        <taxon>Mucilaginibacter</taxon>
    </lineage>
</organism>
<dbReference type="CDD" id="cd00082">
    <property type="entry name" value="HisKA"/>
    <property type="match status" value="1"/>
</dbReference>
<comment type="caution">
    <text evidence="5">The sequence shown here is derived from an EMBL/GenBank/DDBJ whole genome shotgun (WGS) entry which is preliminary data.</text>
</comment>
<dbReference type="Gene3D" id="1.10.287.130">
    <property type="match status" value="1"/>
</dbReference>
<dbReference type="InterPro" id="IPR005467">
    <property type="entry name" value="His_kinase_dom"/>
</dbReference>